<feature type="region of interest" description="Disordered" evidence="1">
    <location>
        <begin position="161"/>
        <end position="205"/>
    </location>
</feature>
<evidence type="ECO:0000313" key="3">
    <source>
        <dbReference type="Proteomes" id="UP000681341"/>
    </source>
</evidence>
<evidence type="ECO:0000256" key="1">
    <source>
        <dbReference type="SAM" id="MobiDB-lite"/>
    </source>
</evidence>
<reference evidence="2 3" key="1">
    <citation type="submission" date="2021-03" db="EMBL/GenBank/DDBJ databases">
        <title>Glycomyces sp. nov., a novel actinomycete isolated from soil.</title>
        <authorList>
            <person name="Yang X."/>
            <person name="Xu X."/>
        </authorList>
    </citation>
    <scope>NUCLEOTIDE SEQUENCE [LARGE SCALE GENOMIC DNA]</scope>
    <source>
        <strain evidence="2 3">NEAU-S30</strain>
    </source>
</reference>
<accession>A0ABS3U7C4</accession>
<protein>
    <submittedName>
        <fullName evidence="2">Uncharacterized protein</fullName>
    </submittedName>
</protein>
<dbReference type="Proteomes" id="UP000681341">
    <property type="component" value="Unassembled WGS sequence"/>
</dbReference>
<sequence>MTLADPDAVGYTASYDASEGLYTVTNTATNQTTQMTEESFDEFISKMDTTIQDLGLFRNRVLDGTVVTIRESWNQDYLSMGAMQEVDALNLKLGGFDDALELQEAYRTVFYPSRAEQLDRVVHGLDTGRVVSEDIKNSYLENDGNVSADVVNIQSEFDSKAGGITAGDVDEARSENTRGDDMPATGNQPGADGTGTGTEEQPRVL</sequence>
<proteinExistence type="predicted"/>
<comment type="caution">
    <text evidence="2">The sequence shown here is derived from an EMBL/GenBank/DDBJ whole genome shotgun (WGS) entry which is preliminary data.</text>
</comment>
<gene>
    <name evidence="2" type="ORF">J5V16_12600</name>
</gene>
<dbReference type="RefSeq" id="WP_208496639.1">
    <property type="nucleotide sequence ID" value="NZ_JAGFNP010000006.1"/>
</dbReference>
<dbReference type="EMBL" id="JAGFNP010000006">
    <property type="protein sequence ID" value="MBO3733668.1"/>
    <property type="molecule type" value="Genomic_DNA"/>
</dbReference>
<name>A0ABS3U7C4_9ACTN</name>
<keyword evidence="3" id="KW-1185">Reference proteome</keyword>
<organism evidence="2 3">
    <name type="scientific">Glycomyces niveus</name>
    <dbReference type="NCBI Taxonomy" id="2820287"/>
    <lineage>
        <taxon>Bacteria</taxon>
        <taxon>Bacillati</taxon>
        <taxon>Actinomycetota</taxon>
        <taxon>Actinomycetes</taxon>
        <taxon>Glycomycetales</taxon>
        <taxon>Glycomycetaceae</taxon>
        <taxon>Glycomyces</taxon>
    </lineage>
</organism>
<evidence type="ECO:0000313" key="2">
    <source>
        <dbReference type="EMBL" id="MBO3733668.1"/>
    </source>
</evidence>
<feature type="compositionally biased region" description="Basic and acidic residues" evidence="1">
    <location>
        <begin position="170"/>
        <end position="181"/>
    </location>
</feature>